<dbReference type="InterPro" id="IPR002586">
    <property type="entry name" value="CobQ/CobB/MinD/ParA_Nub-bd_dom"/>
</dbReference>
<dbReference type="Gene3D" id="3.40.50.300">
    <property type="entry name" value="P-loop containing nucleotide triphosphate hydrolases"/>
    <property type="match status" value="1"/>
</dbReference>
<dbReference type="InterPro" id="IPR050678">
    <property type="entry name" value="DNA_Partitioning_ATPase"/>
</dbReference>
<keyword evidence="2" id="KW-0614">Plasmid</keyword>
<evidence type="ECO:0000313" key="2">
    <source>
        <dbReference type="EMBL" id="UVQ77667.1"/>
    </source>
</evidence>
<dbReference type="Proteomes" id="UP001060104">
    <property type="component" value="Plasmid unnamed2"/>
</dbReference>
<proteinExistence type="predicted"/>
<evidence type="ECO:0000313" key="3">
    <source>
        <dbReference type="Proteomes" id="UP001060104"/>
    </source>
</evidence>
<reference evidence="2" key="1">
    <citation type="submission" date="2022-08" db="EMBL/GenBank/DDBJ databases">
        <title>Genome Sequencing of Bacteroides fragilis Group Isolates with Nanopore Technology.</title>
        <authorList>
            <person name="Tisza M.J."/>
            <person name="Smith D."/>
            <person name="Dekker J.P."/>
        </authorList>
    </citation>
    <scope>NUCLEOTIDE SEQUENCE</scope>
    <source>
        <strain evidence="2">BFG-527</strain>
        <plasmid evidence="2">unnamed2</plasmid>
    </source>
</reference>
<dbReference type="RefSeq" id="WP_138273587.1">
    <property type="nucleotide sequence ID" value="NZ_CP103143.1"/>
</dbReference>
<sequence length="219" mass="24887">MVITFANQKGGVGKTTLCMLFANYLVKRGINVLVVDIDLQKSIVSQRKSDRAAFNDQEEEYNVEGVDIDTQEEANVLMEKCKALDGVVLIDAPGTVADNTLLPVFVNSDYVICPYQYERKCLESTGVFVQLIEALKKKVSQMKLEVFFVPNHIDAKVGTKEEKELWQSTDDVFRRFGYVTERIPYKASIMRSNTFVLDKRQEADVMPCFDQIINVTHII</sequence>
<dbReference type="InterPro" id="IPR027417">
    <property type="entry name" value="P-loop_NTPase"/>
</dbReference>
<dbReference type="PANTHER" id="PTHR13696:SF52">
    <property type="entry name" value="PARA FAMILY PROTEIN CT_582"/>
    <property type="match status" value="1"/>
</dbReference>
<dbReference type="EMBL" id="CP103143">
    <property type="protein sequence ID" value="UVQ77667.1"/>
    <property type="molecule type" value="Genomic_DNA"/>
</dbReference>
<organism evidence="2 3">
    <name type="scientific">Bacteroides faecis</name>
    <dbReference type="NCBI Taxonomy" id="674529"/>
    <lineage>
        <taxon>Bacteria</taxon>
        <taxon>Pseudomonadati</taxon>
        <taxon>Bacteroidota</taxon>
        <taxon>Bacteroidia</taxon>
        <taxon>Bacteroidales</taxon>
        <taxon>Bacteroidaceae</taxon>
        <taxon>Bacteroides</taxon>
    </lineage>
</organism>
<evidence type="ECO:0000259" key="1">
    <source>
        <dbReference type="Pfam" id="PF01656"/>
    </source>
</evidence>
<gene>
    <name evidence="2" type="ORF">NXY30_29355</name>
</gene>
<name>A0ABY5TM83_9BACE</name>
<accession>A0ABY5TM83</accession>
<protein>
    <submittedName>
        <fullName evidence="2">ParA family protein</fullName>
    </submittedName>
</protein>
<dbReference type="Pfam" id="PF01656">
    <property type="entry name" value="CbiA"/>
    <property type="match status" value="1"/>
</dbReference>
<feature type="domain" description="CobQ/CobB/MinD/ParA nucleotide binding" evidence="1">
    <location>
        <begin position="3"/>
        <end position="168"/>
    </location>
</feature>
<keyword evidence="3" id="KW-1185">Reference proteome</keyword>
<dbReference type="PANTHER" id="PTHR13696">
    <property type="entry name" value="P-LOOP CONTAINING NUCLEOSIDE TRIPHOSPHATE HYDROLASE"/>
    <property type="match status" value="1"/>
</dbReference>
<geneLocation type="plasmid" evidence="2 3">
    <name>unnamed2</name>
</geneLocation>
<dbReference type="CDD" id="cd02042">
    <property type="entry name" value="ParAB_family"/>
    <property type="match status" value="1"/>
</dbReference>
<dbReference type="SUPFAM" id="SSF52540">
    <property type="entry name" value="P-loop containing nucleoside triphosphate hydrolases"/>
    <property type="match status" value="1"/>
</dbReference>